<keyword evidence="3" id="KW-1185">Reference proteome</keyword>
<reference evidence="2 3" key="1">
    <citation type="submission" date="2023-12" db="EMBL/GenBank/DDBJ databases">
        <title>Blastococcus brunescens sp. nov., an actonobacterium isolated from sandstone collected in sahara desert.</title>
        <authorList>
            <person name="Gtari M."/>
            <person name="Ghodhbane F."/>
        </authorList>
    </citation>
    <scope>NUCLEOTIDE SEQUENCE [LARGE SCALE GENOMIC DNA]</scope>
    <source>
        <strain evidence="2 3">BMG 8361</strain>
    </source>
</reference>
<accession>A0ABZ1B050</accession>
<dbReference type="EMBL" id="CP141261">
    <property type="protein sequence ID" value="WRL62689.1"/>
    <property type="molecule type" value="Genomic_DNA"/>
</dbReference>
<feature type="region of interest" description="Disordered" evidence="1">
    <location>
        <begin position="109"/>
        <end position="128"/>
    </location>
</feature>
<sequence>MLRVEHTGGFVTPSMLAARLPLVSAYADGRVITEGPVPAIYPGPALPNVQVTQVDPAAVQDLVDRALEAGVDETGDLGSPPLADAPSTRFTLVTSSDTYVREVYALGMSSGLPGSPDPADTGITEDQSAARAELSEFLASVTDPGRPSEPYEPAAVAAVASPWVDPGDDLPQPELPWPGPALPGEPVGGLGDVSCVTATGEEAQALLEAAREGNAATPWVTDDGSRWSVTFRPLLPDETGCADLIG</sequence>
<proteinExistence type="predicted"/>
<evidence type="ECO:0000313" key="2">
    <source>
        <dbReference type="EMBL" id="WRL62689.1"/>
    </source>
</evidence>
<dbReference type="Proteomes" id="UP001324287">
    <property type="component" value="Chromosome"/>
</dbReference>
<name>A0ABZ1B050_9ACTN</name>
<protein>
    <submittedName>
        <fullName evidence="2">Uncharacterized protein</fullName>
    </submittedName>
</protein>
<evidence type="ECO:0000313" key="3">
    <source>
        <dbReference type="Proteomes" id="UP001324287"/>
    </source>
</evidence>
<organism evidence="2 3">
    <name type="scientific">Blastococcus brunescens</name>
    <dbReference type="NCBI Taxonomy" id="1564165"/>
    <lineage>
        <taxon>Bacteria</taxon>
        <taxon>Bacillati</taxon>
        <taxon>Actinomycetota</taxon>
        <taxon>Actinomycetes</taxon>
        <taxon>Geodermatophilales</taxon>
        <taxon>Geodermatophilaceae</taxon>
        <taxon>Blastococcus</taxon>
    </lineage>
</organism>
<dbReference type="RefSeq" id="WP_324274041.1">
    <property type="nucleotide sequence ID" value="NZ_CP141261.1"/>
</dbReference>
<evidence type="ECO:0000256" key="1">
    <source>
        <dbReference type="SAM" id="MobiDB-lite"/>
    </source>
</evidence>
<gene>
    <name evidence="2" type="ORF">U6N30_22520</name>
</gene>